<evidence type="ECO:0000313" key="1">
    <source>
        <dbReference type="EMBL" id="KAJ2883203.1"/>
    </source>
</evidence>
<proteinExistence type="predicted"/>
<gene>
    <name evidence="1" type="ORF">IWW38_005574</name>
</gene>
<accession>A0ACC1LV89</accession>
<organism evidence="1 2">
    <name type="scientific">Coemansia aciculifera</name>
    <dbReference type="NCBI Taxonomy" id="417176"/>
    <lineage>
        <taxon>Eukaryota</taxon>
        <taxon>Fungi</taxon>
        <taxon>Fungi incertae sedis</taxon>
        <taxon>Zoopagomycota</taxon>
        <taxon>Kickxellomycotina</taxon>
        <taxon>Kickxellomycetes</taxon>
        <taxon>Kickxellales</taxon>
        <taxon>Kickxellaceae</taxon>
        <taxon>Coemansia</taxon>
    </lineage>
</organism>
<dbReference type="EMBL" id="JANBVB010002680">
    <property type="protein sequence ID" value="KAJ2883203.1"/>
    <property type="molecule type" value="Genomic_DNA"/>
</dbReference>
<reference evidence="1" key="1">
    <citation type="submission" date="2022-07" db="EMBL/GenBank/DDBJ databases">
        <title>Phylogenomic reconstructions and comparative analyses of Kickxellomycotina fungi.</title>
        <authorList>
            <person name="Reynolds N.K."/>
            <person name="Stajich J.E."/>
            <person name="Barry K."/>
            <person name="Grigoriev I.V."/>
            <person name="Crous P."/>
            <person name="Smith M.E."/>
        </authorList>
    </citation>
    <scope>NUCLEOTIDE SEQUENCE</scope>
    <source>
        <strain evidence="1">CBS 190363</strain>
    </source>
</reference>
<comment type="caution">
    <text evidence="1">The sequence shown here is derived from an EMBL/GenBank/DDBJ whole genome shotgun (WGS) entry which is preliminary data.</text>
</comment>
<protein>
    <submittedName>
        <fullName evidence="1">Uncharacterized protein</fullName>
    </submittedName>
</protein>
<sequence>MAHIGSHIIGADACRWRTCNRIPVNNDISDAERERWIARHVLSHGPFYEAPEIAADTKEGEKRSKDGGDAAAADLFALAKSIRDEKSQQLLAVSPLFSNGYVPATDQLAHEMVLRLTMQGIGLIDQLQTWADRKEGLRGLQDKARVWRSADEVVERLAFVAVQALPTANYALRLIGLITNSTTPILF</sequence>
<name>A0ACC1LV89_9FUNG</name>
<evidence type="ECO:0000313" key="2">
    <source>
        <dbReference type="Proteomes" id="UP001139981"/>
    </source>
</evidence>
<dbReference type="Proteomes" id="UP001139981">
    <property type="component" value="Unassembled WGS sequence"/>
</dbReference>
<keyword evidence="2" id="KW-1185">Reference proteome</keyword>